<dbReference type="AlphaFoldDB" id="A0A2K3JXH3"/>
<organism evidence="1 2">
    <name type="scientific">Trifolium pratense</name>
    <name type="common">Red clover</name>
    <dbReference type="NCBI Taxonomy" id="57577"/>
    <lineage>
        <taxon>Eukaryota</taxon>
        <taxon>Viridiplantae</taxon>
        <taxon>Streptophyta</taxon>
        <taxon>Embryophyta</taxon>
        <taxon>Tracheophyta</taxon>
        <taxon>Spermatophyta</taxon>
        <taxon>Magnoliopsida</taxon>
        <taxon>eudicotyledons</taxon>
        <taxon>Gunneridae</taxon>
        <taxon>Pentapetalae</taxon>
        <taxon>rosids</taxon>
        <taxon>fabids</taxon>
        <taxon>Fabales</taxon>
        <taxon>Fabaceae</taxon>
        <taxon>Papilionoideae</taxon>
        <taxon>50 kb inversion clade</taxon>
        <taxon>NPAAA clade</taxon>
        <taxon>Hologalegina</taxon>
        <taxon>IRL clade</taxon>
        <taxon>Trifolieae</taxon>
        <taxon>Trifolium</taxon>
    </lineage>
</organism>
<gene>
    <name evidence="1" type="ORF">L195_g059347</name>
</gene>
<accession>A0A2K3JXH3</accession>
<evidence type="ECO:0000313" key="2">
    <source>
        <dbReference type="Proteomes" id="UP000236291"/>
    </source>
</evidence>
<dbReference type="InterPro" id="IPR027179">
    <property type="entry name" value="CMC4"/>
</dbReference>
<name>A0A2K3JXH3_TRIPR</name>
<reference evidence="1 2" key="2">
    <citation type="journal article" date="2017" name="Front. Plant Sci.">
        <title>Gene Classification and Mining of Molecular Markers Useful in Red Clover (Trifolium pratense) Breeding.</title>
        <authorList>
            <person name="Istvanek J."/>
            <person name="Dluhosova J."/>
            <person name="Dluhos P."/>
            <person name="Patkova L."/>
            <person name="Nedelnik J."/>
            <person name="Repkova J."/>
        </authorList>
    </citation>
    <scope>NUCLEOTIDE SEQUENCE [LARGE SCALE GENOMIC DNA]</scope>
    <source>
        <strain evidence="2">cv. Tatra</strain>
        <tissue evidence="1">Young leaves</tissue>
    </source>
</reference>
<proteinExistence type="predicted"/>
<feature type="non-terminal residue" evidence="1">
    <location>
        <position position="28"/>
    </location>
</feature>
<dbReference type="SUPFAM" id="SSF47072">
    <property type="entry name" value="Cysteine alpha-hairpin motif"/>
    <property type="match status" value="1"/>
</dbReference>
<evidence type="ECO:0000313" key="1">
    <source>
        <dbReference type="EMBL" id="PNX58755.1"/>
    </source>
</evidence>
<protein>
    <submittedName>
        <fullName evidence="1">Uncharacterized protein</fullName>
    </submittedName>
</protein>
<dbReference type="EMBL" id="ASHM01129061">
    <property type="protein sequence ID" value="PNX58755.1"/>
    <property type="molecule type" value="Genomic_DNA"/>
</dbReference>
<sequence>MAQQSKEPCKKEACDIQACLSKNNFLPQ</sequence>
<reference evidence="1 2" key="1">
    <citation type="journal article" date="2014" name="Am. J. Bot.">
        <title>Genome assembly and annotation for red clover (Trifolium pratense; Fabaceae).</title>
        <authorList>
            <person name="Istvanek J."/>
            <person name="Jaros M."/>
            <person name="Krenek A."/>
            <person name="Repkova J."/>
        </authorList>
    </citation>
    <scope>NUCLEOTIDE SEQUENCE [LARGE SCALE GENOMIC DNA]</scope>
    <source>
        <strain evidence="2">cv. Tatra</strain>
        <tissue evidence="1">Young leaves</tissue>
    </source>
</reference>
<dbReference type="InterPro" id="IPR009069">
    <property type="entry name" value="Cys_alpha_HP_mot_SF"/>
</dbReference>
<dbReference type="Proteomes" id="UP000236291">
    <property type="component" value="Unassembled WGS sequence"/>
</dbReference>
<dbReference type="Pfam" id="PF08991">
    <property type="entry name" value="CMC4"/>
    <property type="match status" value="1"/>
</dbReference>
<comment type="caution">
    <text evidence="1">The sequence shown here is derived from an EMBL/GenBank/DDBJ whole genome shotgun (WGS) entry which is preliminary data.</text>
</comment>
<dbReference type="Gene3D" id="1.10.287.1130">
    <property type="entry name" value="CytochromE C oxidase copper chaperone"/>
    <property type="match status" value="1"/>
</dbReference>